<feature type="signal peptide" evidence="2">
    <location>
        <begin position="1"/>
        <end position="22"/>
    </location>
</feature>
<keyword evidence="2" id="KW-0732">Signal</keyword>
<proteinExistence type="predicted"/>
<reference evidence="4 5" key="1">
    <citation type="journal article" date="2005" name="Nucleic Acids Res.">
        <title>Genomic blueprint of Hahella chejuensis, a marine microbe producing an algicidal agent.</title>
        <authorList>
            <person name="Jeong H."/>
            <person name="Yim J.H."/>
            <person name="Lee C."/>
            <person name="Choi S.-H."/>
            <person name="Park Y.K."/>
            <person name="Yoon S.H."/>
            <person name="Hur C.-G."/>
            <person name="Kang H.-Y."/>
            <person name="Kim D."/>
            <person name="Lee H.H."/>
            <person name="Park K.H."/>
            <person name="Park S.-H."/>
            <person name="Park H.-S."/>
            <person name="Lee H.K."/>
            <person name="Oh T.K."/>
            <person name="Kim J.F."/>
        </authorList>
    </citation>
    <scope>NUCLEOTIDE SEQUENCE [LARGE SCALE GENOMIC DNA]</scope>
    <source>
        <strain evidence="4 5">KCTC 2396</strain>
    </source>
</reference>
<evidence type="ECO:0000256" key="1">
    <source>
        <dbReference type="ARBA" id="ARBA00022737"/>
    </source>
</evidence>
<dbReference type="Gene3D" id="2.60.40.10">
    <property type="entry name" value="Immunoglobulins"/>
    <property type="match status" value="3"/>
</dbReference>
<dbReference type="EMBL" id="CP000155">
    <property type="protein sequence ID" value="ABC28676.1"/>
    <property type="molecule type" value="Genomic_DNA"/>
</dbReference>
<evidence type="ECO:0000259" key="3">
    <source>
        <dbReference type="PROSITE" id="PS50853"/>
    </source>
</evidence>
<sequence length="798" mass="87858">MKALAKLFIPVFLLCSSAFATAESVTELHIQLDRTQVNAANPSDLSAGVNASVKDKIAKQAKFYQDDEIVSDDQLMVIGKDAQGREVYRQAVDNPLIMHAETFDPESGQIEIAEEIVKSTGTLRLDVPNRLDIRTLELNSIKKQRSGYQFNLLQRIKLGKKQTAASVSLEAQADNGVYSVFKTGDSENRADLVLLSEGYTNGDLSKFEEDVRKIVEGYFGEDIYKEYKNHFNVWRVEVPSNQSGAGNGSPIDTKFGAHFNCYNIERLLCVDEGKVLNYLKSVMPANAMDKVLVVVNTEKYGGAGGQVATMSLAPQAIDLALHELGHSFAKLADEYDYGTCQVHEPDNANATANSSGAKWRHWMDVDSNVGVFEGAMYCTRGMYRPTQNSMMKELGQPFYAVNESEIVRRIYGRVNVIDAANPAQTDISMGQGESRDFSITPVDTASHTVKTLWYLNDQQVGEGAEFTFNSSKYQEGVYKLKAVAADKTSRVIKDPNKLLIAENTWTITLGDSDSGCKEAPSTPTGLASANIGATSFSFTWSAVSGAESYHTEIWNESASKWEALEDTSETTLSVNGLEQGSTQWVRVSAKNACGTSTPSEYLAVELTDSQDCTQPPGVPGAFAASDVTDGRFTLSWSAADGAASYAVQKWTGWEWRDHKETDATSMEVTASRLGATEYYRVYAKNQCGSGQATNWIKVVIPQSKDCTNPPAKPAGLQSSYVYSTQFRLTWPKVTGATQYEVQTWDGYARSWKPYQSTQGNYVDFYQLQKGYVYYPRVVAKNACGASTPSNYLTVRLPR</sequence>
<dbReference type="InterPro" id="IPR050964">
    <property type="entry name" value="Striated_Muscle_Regulatory"/>
</dbReference>
<dbReference type="GO" id="GO:0008237">
    <property type="term" value="F:metallopeptidase activity"/>
    <property type="evidence" value="ECO:0007669"/>
    <property type="project" value="InterPro"/>
</dbReference>
<dbReference type="PROSITE" id="PS50853">
    <property type="entry name" value="FN3"/>
    <property type="match status" value="3"/>
</dbReference>
<feature type="domain" description="Fibronectin type-III" evidence="3">
    <location>
        <begin position="519"/>
        <end position="610"/>
    </location>
</feature>
<dbReference type="PANTHER" id="PTHR13817">
    <property type="entry name" value="TITIN"/>
    <property type="match status" value="1"/>
</dbReference>
<keyword evidence="5" id="KW-1185">Reference proteome</keyword>
<dbReference type="STRING" id="349521.HCH_01837"/>
<dbReference type="SMART" id="SM00060">
    <property type="entry name" value="FN3"/>
    <property type="match status" value="3"/>
</dbReference>
<dbReference type="InterPro" id="IPR003961">
    <property type="entry name" value="FN3_dom"/>
</dbReference>
<dbReference type="SUPFAM" id="SSF49265">
    <property type="entry name" value="Fibronectin type III"/>
    <property type="match status" value="2"/>
</dbReference>
<evidence type="ECO:0000313" key="4">
    <source>
        <dbReference type="EMBL" id="ABC28676.1"/>
    </source>
</evidence>
<dbReference type="Proteomes" id="UP000000238">
    <property type="component" value="Chromosome"/>
</dbReference>
<dbReference type="HOGENOM" id="CLU_352239_0_0_6"/>
<dbReference type="KEGG" id="hch:HCH_01837"/>
<gene>
    <name evidence="4" type="ordered locus">HCH_01837</name>
</gene>
<dbReference type="eggNOG" id="COG4733">
    <property type="taxonomic scope" value="Bacteria"/>
</dbReference>
<dbReference type="InterPro" id="IPR019026">
    <property type="entry name" value="Peptidase_M64_IgA"/>
</dbReference>
<dbReference type="RefSeq" id="WP_011395748.1">
    <property type="nucleotide sequence ID" value="NC_007645.1"/>
</dbReference>
<dbReference type="CDD" id="cd00063">
    <property type="entry name" value="FN3"/>
    <property type="match status" value="3"/>
</dbReference>
<protein>
    <submittedName>
        <fullName evidence="4">Protein containing fibronectin type III domains</fullName>
    </submittedName>
</protein>
<dbReference type="Pfam" id="PF00041">
    <property type="entry name" value="fn3"/>
    <property type="match status" value="1"/>
</dbReference>
<feature type="chain" id="PRO_5004215674" evidence="2">
    <location>
        <begin position="23"/>
        <end position="798"/>
    </location>
</feature>
<dbReference type="Gene3D" id="3.40.390.10">
    <property type="entry name" value="Collagenase (Catalytic Domain)"/>
    <property type="match status" value="1"/>
</dbReference>
<dbReference type="PANTHER" id="PTHR13817:SF166">
    <property type="entry name" value="NEURONAL IGCAM-RELATED"/>
    <property type="match status" value="1"/>
</dbReference>
<dbReference type="OrthoDB" id="9143597at2"/>
<feature type="domain" description="Fibronectin type-III" evidence="3">
    <location>
        <begin position="618"/>
        <end position="703"/>
    </location>
</feature>
<dbReference type="AlphaFoldDB" id="Q2SKZ8"/>
<keyword evidence="1" id="KW-0677">Repeat</keyword>
<dbReference type="InterPro" id="IPR013783">
    <property type="entry name" value="Ig-like_fold"/>
</dbReference>
<name>Q2SKZ8_HAHCH</name>
<dbReference type="Pfam" id="PF09471">
    <property type="entry name" value="Peptidase_M64"/>
    <property type="match status" value="1"/>
</dbReference>
<dbReference type="InterPro" id="IPR024079">
    <property type="entry name" value="MetalloPept_cat_dom_sf"/>
</dbReference>
<evidence type="ECO:0000313" key="5">
    <source>
        <dbReference type="Proteomes" id="UP000000238"/>
    </source>
</evidence>
<dbReference type="eggNOG" id="COG2304">
    <property type="taxonomic scope" value="Bacteria"/>
</dbReference>
<evidence type="ECO:0000256" key="2">
    <source>
        <dbReference type="SAM" id="SignalP"/>
    </source>
</evidence>
<organism evidence="4 5">
    <name type="scientific">Hahella chejuensis (strain KCTC 2396)</name>
    <dbReference type="NCBI Taxonomy" id="349521"/>
    <lineage>
        <taxon>Bacteria</taxon>
        <taxon>Pseudomonadati</taxon>
        <taxon>Pseudomonadota</taxon>
        <taxon>Gammaproteobacteria</taxon>
        <taxon>Oceanospirillales</taxon>
        <taxon>Hahellaceae</taxon>
        <taxon>Hahella</taxon>
    </lineage>
</organism>
<accession>Q2SKZ8</accession>
<feature type="domain" description="Fibronectin type-III" evidence="3">
    <location>
        <begin position="712"/>
        <end position="798"/>
    </location>
</feature>
<dbReference type="InterPro" id="IPR036116">
    <property type="entry name" value="FN3_sf"/>
</dbReference>